<dbReference type="AlphaFoldDB" id="A0AAV7XVQ0"/>
<evidence type="ECO:0000256" key="14">
    <source>
        <dbReference type="ARBA" id="ARBA00034103"/>
    </source>
</evidence>
<comment type="subcellular location">
    <subcellularLocation>
        <location evidence="3">Cell projection</location>
        <location evidence="3">Neuron projection</location>
    </subcellularLocation>
    <subcellularLocation>
        <location evidence="1">Cytoplasm</location>
        <location evidence="1">Stress granule</location>
    </subcellularLocation>
    <subcellularLocation>
        <location evidence="2">Perikaryon</location>
    </subcellularLocation>
    <subcellularLocation>
        <location evidence="14">Synapse</location>
    </subcellularLocation>
</comment>
<evidence type="ECO:0000256" key="9">
    <source>
        <dbReference type="ARBA" id="ARBA00022884"/>
    </source>
</evidence>
<feature type="compositionally biased region" description="Polar residues" evidence="16">
    <location>
        <begin position="629"/>
        <end position="638"/>
    </location>
</feature>
<proteinExistence type="inferred from homology"/>
<dbReference type="CDD" id="cd22425">
    <property type="entry name" value="KH_I_FMR1_FXR_rpt1"/>
    <property type="match status" value="1"/>
</dbReference>
<name>A0AAV7XVQ0_9NEOP</name>
<dbReference type="GO" id="GO:0043204">
    <property type="term" value="C:perikaryon"/>
    <property type="evidence" value="ECO:0007669"/>
    <property type="project" value="UniProtKB-SubCell"/>
</dbReference>
<dbReference type="GO" id="GO:0007399">
    <property type="term" value="P:nervous system development"/>
    <property type="evidence" value="ECO:0007669"/>
    <property type="project" value="UniProtKB-KW"/>
</dbReference>
<evidence type="ECO:0000256" key="1">
    <source>
        <dbReference type="ARBA" id="ARBA00004210"/>
    </source>
</evidence>
<dbReference type="GO" id="GO:1990904">
    <property type="term" value="C:ribonucleoprotein complex"/>
    <property type="evidence" value="ECO:0007669"/>
    <property type="project" value="UniProtKB-KW"/>
</dbReference>
<dbReference type="CDD" id="cd22427">
    <property type="entry name" value="KH_I_FMR1_FXR_rpt3"/>
    <property type="match status" value="1"/>
</dbReference>
<feature type="domain" description="Agenet-like" evidence="17">
    <location>
        <begin position="4"/>
        <end position="50"/>
    </location>
</feature>
<evidence type="ECO:0000256" key="15">
    <source>
        <dbReference type="PROSITE-ProRule" id="PRU00117"/>
    </source>
</evidence>
<keyword evidence="10" id="KW-0524">Neurogenesis</keyword>
<evidence type="ECO:0000256" key="5">
    <source>
        <dbReference type="ARBA" id="ARBA00022490"/>
    </source>
</evidence>
<dbReference type="FunFam" id="3.30.1370.10:FF:000054">
    <property type="entry name" value="Fragile X mental retardation protein 1"/>
    <property type="match status" value="1"/>
</dbReference>
<feature type="region of interest" description="Disordered" evidence="16">
    <location>
        <begin position="403"/>
        <end position="729"/>
    </location>
</feature>
<dbReference type="GO" id="GO:0098793">
    <property type="term" value="C:presynapse"/>
    <property type="evidence" value="ECO:0007669"/>
    <property type="project" value="GOC"/>
</dbReference>
<keyword evidence="11" id="KW-0770">Synapse</keyword>
<organism evidence="18 19">
    <name type="scientific">Megalurothrips usitatus</name>
    <name type="common">bean blossom thrips</name>
    <dbReference type="NCBI Taxonomy" id="439358"/>
    <lineage>
        <taxon>Eukaryota</taxon>
        <taxon>Metazoa</taxon>
        <taxon>Ecdysozoa</taxon>
        <taxon>Arthropoda</taxon>
        <taxon>Hexapoda</taxon>
        <taxon>Insecta</taxon>
        <taxon>Pterygota</taxon>
        <taxon>Neoptera</taxon>
        <taxon>Paraneoptera</taxon>
        <taxon>Thysanoptera</taxon>
        <taxon>Terebrantia</taxon>
        <taxon>Thripoidea</taxon>
        <taxon>Thripidae</taxon>
        <taxon>Megalurothrips</taxon>
    </lineage>
</organism>
<evidence type="ECO:0000256" key="10">
    <source>
        <dbReference type="ARBA" id="ARBA00022902"/>
    </source>
</evidence>
<dbReference type="GO" id="GO:0005634">
    <property type="term" value="C:nucleus"/>
    <property type="evidence" value="ECO:0007669"/>
    <property type="project" value="TreeGrafter"/>
</dbReference>
<dbReference type="SUPFAM" id="SSF54791">
    <property type="entry name" value="Eukaryotic type KH-domain (KH-domain type I)"/>
    <property type="match status" value="2"/>
</dbReference>
<comment type="similarity">
    <text evidence="4">Belongs to the FMR1 family.</text>
</comment>
<dbReference type="SMART" id="SM00322">
    <property type="entry name" value="KH"/>
    <property type="match status" value="2"/>
</dbReference>
<dbReference type="InterPro" id="IPR008395">
    <property type="entry name" value="Agenet-like_dom"/>
</dbReference>
<evidence type="ECO:0000256" key="16">
    <source>
        <dbReference type="SAM" id="MobiDB-lite"/>
    </source>
</evidence>
<dbReference type="EMBL" id="JAPTSV010000003">
    <property type="protein sequence ID" value="KAJ1529300.1"/>
    <property type="molecule type" value="Genomic_DNA"/>
</dbReference>
<feature type="compositionally biased region" description="Gly residues" evidence="16">
    <location>
        <begin position="432"/>
        <end position="464"/>
    </location>
</feature>
<dbReference type="CDD" id="cd22426">
    <property type="entry name" value="KH_I_FMR1_FXR_rpt2"/>
    <property type="match status" value="1"/>
</dbReference>
<evidence type="ECO:0000256" key="7">
    <source>
        <dbReference type="ARBA" id="ARBA00022737"/>
    </source>
</evidence>
<dbReference type="GO" id="GO:0045182">
    <property type="term" value="F:translation regulator activity"/>
    <property type="evidence" value="ECO:0007669"/>
    <property type="project" value="TreeGrafter"/>
</dbReference>
<accession>A0AAV7XVQ0</accession>
<dbReference type="GO" id="GO:0099577">
    <property type="term" value="P:regulation of translation at presynapse, modulating synaptic transmission"/>
    <property type="evidence" value="ECO:0007669"/>
    <property type="project" value="TreeGrafter"/>
</dbReference>
<feature type="compositionally biased region" description="Polar residues" evidence="16">
    <location>
        <begin position="468"/>
        <end position="478"/>
    </location>
</feature>
<dbReference type="InterPro" id="IPR040148">
    <property type="entry name" value="FMR1"/>
</dbReference>
<dbReference type="GO" id="GO:0003730">
    <property type="term" value="F:mRNA 3'-UTR binding"/>
    <property type="evidence" value="ECO:0007669"/>
    <property type="project" value="TreeGrafter"/>
</dbReference>
<evidence type="ECO:0000256" key="6">
    <source>
        <dbReference type="ARBA" id="ARBA00022491"/>
    </source>
</evidence>
<reference evidence="18" key="1">
    <citation type="submission" date="2022-12" db="EMBL/GenBank/DDBJ databases">
        <title>Chromosome-level genome assembly of the bean flower thrips Megalurothrips usitatus.</title>
        <authorList>
            <person name="Ma L."/>
            <person name="Liu Q."/>
            <person name="Li H."/>
            <person name="Cai W."/>
        </authorList>
    </citation>
    <scope>NUCLEOTIDE SEQUENCE</scope>
    <source>
        <strain evidence="18">Cailab_2022a</strain>
    </source>
</reference>
<evidence type="ECO:0000259" key="17">
    <source>
        <dbReference type="PROSITE" id="PS51641"/>
    </source>
</evidence>
<dbReference type="InterPro" id="IPR040472">
    <property type="entry name" value="FMRP_KH0"/>
</dbReference>
<keyword evidence="7" id="KW-0677">Repeat</keyword>
<keyword evidence="13" id="KW-0687">Ribonucleoprotein</keyword>
<keyword evidence="19" id="KW-1185">Reference proteome</keyword>
<evidence type="ECO:0000256" key="12">
    <source>
        <dbReference type="ARBA" id="ARBA00023273"/>
    </source>
</evidence>
<dbReference type="CDD" id="cd20402">
    <property type="entry name" value="Tudor_Agenet_FMRP-like_rpt1"/>
    <property type="match status" value="1"/>
</dbReference>
<dbReference type="GO" id="GO:0048170">
    <property type="term" value="P:positive regulation of long-term neuronal synaptic plasticity"/>
    <property type="evidence" value="ECO:0007669"/>
    <property type="project" value="TreeGrafter"/>
</dbReference>
<dbReference type="GO" id="GO:0010494">
    <property type="term" value="C:cytoplasmic stress granule"/>
    <property type="evidence" value="ECO:0007669"/>
    <property type="project" value="UniProtKB-SubCell"/>
</dbReference>
<dbReference type="Pfam" id="PF05641">
    <property type="entry name" value="Agenet"/>
    <property type="match status" value="1"/>
</dbReference>
<keyword evidence="9 15" id="KW-0694">RNA-binding</keyword>
<evidence type="ECO:0000256" key="13">
    <source>
        <dbReference type="ARBA" id="ARBA00023274"/>
    </source>
</evidence>
<keyword evidence="5" id="KW-0963">Cytoplasm</keyword>
<dbReference type="PROSITE" id="PS50084">
    <property type="entry name" value="KH_TYPE_1"/>
    <property type="match status" value="2"/>
</dbReference>
<keyword evidence="8" id="KW-0810">Translation regulation</keyword>
<dbReference type="GO" id="GO:0051028">
    <property type="term" value="P:mRNA transport"/>
    <property type="evidence" value="ECO:0007669"/>
    <property type="project" value="TreeGrafter"/>
</dbReference>
<dbReference type="Proteomes" id="UP001075354">
    <property type="component" value="Chromosome 3"/>
</dbReference>
<dbReference type="InterPro" id="IPR036612">
    <property type="entry name" value="KH_dom_type_1_sf"/>
</dbReference>
<feature type="compositionally biased region" description="Polar residues" evidence="16">
    <location>
        <begin position="650"/>
        <end position="674"/>
    </location>
</feature>
<comment type="caution">
    <text evidence="18">The sequence shown here is derived from an EMBL/GenBank/DDBJ whole genome shotgun (WGS) entry which is preliminary data.</text>
</comment>
<feature type="compositionally biased region" description="Polar residues" evidence="16">
    <location>
        <begin position="403"/>
        <end position="415"/>
    </location>
</feature>
<feature type="compositionally biased region" description="Low complexity" evidence="16">
    <location>
        <begin position="504"/>
        <end position="514"/>
    </location>
</feature>
<evidence type="ECO:0000256" key="11">
    <source>
        <dbReference type="ARBA" id="ARBA00023018"/>
    </source>
</evidence>
<dbReference type="PANTHER" id="PTHR10603">
    <property type="entry name" value="FRAGILE X MENTAL RETARDATION SYNDROME-RELATED PROTEIN"/>
    <property type="match status" value="1"/>
</dbReference>
<dbReference type="GO" id="GO:0045727">
    <property type="term" value="P:positive regulation of translation"/>
    <property type="evidence" value="ECO:0007669"/>
    <property type="project" value="TreeGrafter"/>
</dbReference>
<evidence type="ECO:0000256" key="3">
    <source>
        <dbReference type="ARBA" id="ARBA00004487"/>
    </source>
</evidence>
<dbReference type="PANTHER" id="PTHR10603:SF7">
    <property type="entry name" value="FRAGILE X MESSENGER RIBONUCLEOPROTEIN 1 HOMOLOG"/>
    <property type="match status" value="1"/>
</dbReference>
<evidence type="ECO:0000256" key="8">
    <source>
        <dbReference type="ARBA" id="ARBA00022845"/>
    </source>
</evidence>
<protein>
    <recommendedName>
        <fullName evidence="17">Agenet-like domain-containing protein</fullName>
    </recommendedName>
</protein>
<sequence length="729" mass="79744">MDELAVEVCGENGAYYKGYVTDIFEDSVSVAFENDWQSESKFPFLQVRLPPKEIKDVTEKQEVEVFSSATEQEVSGWWKAIVKMTKGDFHVVEYLGWDNTYTEIVPMDRVRQKNTNPPIDQNTFFKFEIEVPEDLREAAKMDGAHKEFQKALGAAIVRFVADTGNLVVISRTESSQKRSTLLQEMHFRNLSQKVLLLKRTEEAVRQLESTKLNTVGGKFRTGNLMYQRVSNCEVGMRGNLRYSDEFSVRDDLMGLAIGAHGQNIQQARKVDGITNIELEEKSCTFKIHGETVEAVKKARSMLEYGEESIQVPRILVGKVIGKNGRIIQEIVDKSGVVRVKIEGDNEPEPTIPREEGQVPFVFVGTMESIANAKVLLEYHLAHLKEVEALRQEKLEIDQQLRSMHGSNMGSMQSFPIQRRNDRGYMSDFEPFGRGGGRGGPVRSRGGGSGGSGGGRGRGGNGSGPQGRFNSGSRHQTPDTIEDRVRGASYSSRGSFGGPGPRGPPSSGNGPQSYNQSGPSRRDYRNDRDRDTERGGRPDRGGRGPDREENRRPNRRRDDRRRVNDDEDTVMDSQEASSVDRESVSSLDGAGQMRRRRRRGGYQGGPQFQSRGQSHGPQGNGGAASCRANEGSTSSQNGNPKGDSGEAPTNGVANQSVPTNNGTGAPLTSSVNNDVPSAGTASDAPNPKPPREQKNRALRPPPAKRGGGNGGGPMSSDGKPKEALVNGTSA</sequence>
<dbReference type="InterPro" id="IPR004088">
    <property type="entry name" value="KH_dom_type_1"/>
</dbReference>
<dbReference type="FunFam" id="3.30.1370.10:FF:000004">
    <property type="entry name" value="Fragile X mental retardation 1, isoform CRA_e"/>
    <property type="match status" value="1"/>
</dbReference>
<evidence type="ECO:0000256" key="4">
    <source>
        <dbReference type="ARBA" id="ARBA00006633"/>
    </source>
</evidence>
<dbReference type="Gene3D" id="3.30.1370.10">
    <property type="entry name" value="K Homology domain, type 1"/>
    <property type="match status" value="2"/>
</dbReference>
<dbReference type="Pfam" id="PF18336">
    <property type="entry name" value="Tudor_FRX1"/>
    <property type="match status" value="1"/>
</dbReference>
<gene>
    <name evidence="18" type="ORF">ONE63_006096</name>
</gene>
<dbReference type="Pfam" id="PF00013">
    <property type="entry name" value="KH_1"/>
    <property type="match status" value="2"/>
</dbReference>
<dbReference type="GO" id="GO:0043488">
    <property type="term" value="P:regulation of mRNA stability"/>
    <property type="evidence" value="ECO:0007669"/>
    <property type="project" value="TreeGrafter"/>
</dbReference>
<evidence type="ECO:0000313" key="19">
    <source>
        <dbReference type="Proteomes" id="UP001075354"/>
    </source>
</evidence>
<feature type="domain" description="Agenet-like" evidence="17">
    <location>
        <begin position="61"/>
        <end position="113"/>
    </location>
</feature>
<feature type="compositionally biased region" description="Basic and acidic residues" evidence="16">
    <location>
        <begin position="519"/>
        <end position="563"/>
    </location>
</feature>
<dbReference type="Pfam" id="PF17904">
    <property type="entry name" value="KH_9"/>
    <property type="match status" value="1"/>
</dbReference>
<keyword evidence="12" id="KW-0966">Cell projection</keyword>
<keyword evidence="6" id="KW-0678">Repressor</keyword>
<dbReference type="GO" id="GO:0048513">
    <property type="term" value="P:animal organ development"/>
    <property type="evidence" value="ECO:0007669"/>
    <property type="project" value="TreeGrafter"/>
</dbReference>
<dbReference type="FunFam" id="2.30.30.140:FF:000002">
    <property type="entry name" value="Fragile X mental retardation 1, isoform CRA_e"/>
    <property type="match status" value="1"/>
</dbReference>
<evidence type="ECO:0000256" key="2">
    <source>
        <dbReference type="ARBA" id="ARBA00004484"/>
    </source>
</evidence>
<dbReference type="InterPro" id="IPR041560">
    <property type="entry name" value="Tudor_FRM1"/>
</dbReference>
<dbReference type="PROSITE" id="PS51641">
    <property type="entry name" value="AGENET_LIKE"/>
    <property type="match status" value="2"/>
</dbReference>
<evidence type="ECO:0000313" key="18">
    <source>
        <dbReference type="EMBL" id="KAJ1529300.1"/>
    </source>
</evidence>
<dbReference type="GO" id="GO:0043005">
    <property type="term" value="C:neuron projection"/>
    <property type="evidence" value="ECO:0007669"/>
    <property type="project" value="UniProtKB-SubCell"/>
</dbReference>
<dbReference type="Gene3D" id="2.30.30.140">
    <property type="match status" value="2"/>
</dbReference>
<dbReference type="InterPro" id="IPR004087">
    <property type="entry name" value="KH_dom"/>
</dbReference>